<dbReference type="EMBL" id="BAABCV010000008">
    <property type="protein sequence ID" value="GAA4099557.1"/>
    <property type="molecule type" value="Genomic_DNA"/>
</dbReference>
<comment type="caution">
    <text evidence="2">The sequence shown here is derived from an EMBL/GenBank/DDBJ whole genome shotgun (WGS) entry which is preliminary data.</text>
</comment>
<accession>A0ABP7WXP9</accession>
<keyword evidence="3" id="KW-1185">Reference proteome</keyword>
<dbReference type="InterPro" id="IPR037523">
    <property type="entry name" value="VOC_core"/>
</dbReference>
<dbReference type="Proteomes" id="UP001500841">
    <property type="component" value="Unassembled WGS sequence"/>
</dbReference>
<gene>
    <name evidence="2" type="ORF">GCM10022392_24850</name>
</gene>
<feature type="domain" description="VOC" evidence="1">
    <location>
        <begin position="6"/>
        <end position="119"/>
    </location>
</feature>
<evidence type="ECO:0000313" key="2">
    <source>
        <dbReference type="EMBL" id="GAA4099557.1"/>
    </source>
</evidence>
<dbReference type="PANTHER" id="PTHR39175">
    <property type="entry name" value="FAMILY PROTEIN, PUTATIVE (AFU_ORTHOLOGUE AFUA_3G15060)-RELATED"/>
    <property type="match status" value="1"/>
</dbReference>
<name>A0ABP7WXP9_9SPHI</name>
<reference evidence="3" key="1">
    <citation type="journal article" date="2019" name="Int. J. Syst. Evol. Microbiol.">
        <title>The Global Catalogue of Microorganisms (GCM) 10K type strain sequencing project: providing services to taxonomists for standard genome sequencing and annotation.</title>
        <authorList>
            <consortium name="The Broad Institute Genomics Platform"/>
            <consortium name="The Broad Institute Genome Sequencing Center for Infectious Disease"/>
            <person name="Wu L."/>
            <person name="Ma J."/>
        </authorList>
    </citation>
    <scope>NUCLEOTIDE SEQUENCE [LARGE SCALE GENOMIC DNA]</scope>
    <source>
        <strain evidence="3">JCM 17085</strain>
    </source>
</reference>
<sequence>MINFKRADHINICVAPRQLEAARDFYANVLGLKPIPRPDHVFDTPGYWFLIGDIELHIGVEQPVGLTFRHTAFEVSNLSAVRGHLEANGIAICEEPVIKGRNRFTFLDPFGNRMELLEYS</sequence>
<dbReference type="SUPFAM" id="SSF54593">
    <property type="entry name" value="Glyoxalase/Bleomycin resistance protein/Dihydroxybiphenyl dioxygenase"/>
    <property type="match status" value="1"/>
</dbReference>
<dbReference type="InterPro" id="IPR029068">
    <property type="entry name" value="Glyas_Bleomycin-R_OHBP_Dase"/>
</dbReference>
<dbReference type="PANTHER" id="PTHR39175:SF1">
    <property type="entry name" value="FAMILY PROTEIN, PUTATIVE (AFU_ORTHOLOGUE AFUA_3G15060)-RELATED"/>
    <property type="match status" value="1"/>
</dbReference>
<dbReference type="InterPro" id="IPR004360">
    <property type="entry name" value="Glyas_Fos-R_dOase_dom"/>
</dbReference>
<evidence type="ECO:0000313" key="3">
    <source>
        <dbReference type="Proteomes" id="UP001500841"/>
    </source>
</evidence>
<proteinExistence type="predicted"/>
<organism evidence="2 3">
    <name type="scientific">Mucilaginibacter panaciglaebae</name>
    <dbReference type="NCBI Taxonomy" id="502331"/>
    <lineage>
        <taxon>Bacteria</taxon>
        <taxon>Pseudomonadati</taxon>
        <taxon>Bacteroidota</taxon>
        <taxon>Sphingobacteriia</taxon>
        <taxon>Sphingobacteriales</taxon>
        <taxon>Sphingobacteriaceae</taxon>
        <taxon>Mucilaginibacter</taxon>
    </lineage>
</organism>
<dbReference type="Pfam" id="PF00903">
    <property type="entry name" value="Glyoxalase"/>
    <property type="match status" value="1"/>
</dbReference>
<dbReference type="Gene3D" id="3.10.180.10">
    <property type="entry name" value="2,3-Dihydroxybiphenyl 1,2-Dioxygenase, domain 1"/>
    <property type="match status" value="1"/>
</dbReference>
<evidence type="ECO:0000259" key="1">
    <source>
        <dbReference type="PROSITE" id="PS51819"/>
    </source>
</evidence>
<dbReference type="PROSITE" id="PS51819">
    <property type="entry name" value="VOC"/>
    <property type="match status" value="1"/>
</dbReference>
<protein>
    <submittedName>
        <fullName evidence="2">VOC family protein</fullName>
    </submittedName>
</protein>